<evidence type="ECO:0000313" key="12">
    <source>
        <dbReference type="EMBL" id="QIZ78822.1"/>
    </source>
</evidence>
<name>A0A6H1ULZ9_9GAMM</name>
<dbReference type="Proteomes" id="UP000501602">
    <property type="component" value="Chromosome"/>
</dbReference>
<keyword evidence="5" id="KW-0479">Metal-binding</keyword>
<evidence type="ECO:0000256" key="1">
    <source>
        <dbReference type="ARBA" id="ARBA00004196"/>
    </source>
</evidence>
<evidence type="ECO:0000256" key="4">
    <source>
        <dbReference type="ARBA" id="ARBA00022617"/>
    </source>
</evidence>
<dbReference type="GO" id="GO:0019645">
    <property type="term" value="P:anaerobic electron transport chain"/>
    <property type="evidence" value="ECO:0007669"/>
    <property type="project" value="TreeGrafter"/>
</dbReference>
<evidence type="ECO:0000256" key="9">
    <source>
        <dbReference type="ARBA" id="ARBA00023004"/>
    </source>
</evidence>
<dbReference type="GO" id="GO:0042279">
    <property type="term" value="F:nitrite reductase (cytochrome, ammonia-forming) activity"/>
    <property type="evidence" value="ECO:0007669"/>
    <property type="project" value="UniProtKB-EC"/>
</dbReference>
<protein>
    <recommendedName>
        <fullName evidence="3">nitrite reductase (cytochrome; ammonia-forming)</fullName>
        <ecNumber evidence="3">1.7.2.2</ecNumber>
    </recommendedName>
</protein>
<dbReference type="PIRSF" id="PIRSF000243">
    <property type="entry name" value="Cyt_c552"/>
    <property type="match status" value="1"/>
</dbReference>
<comment type="subcellular location">
    <subcellularLocation>
        <location evidence="1">Cell envelope</location>
    </subcellularLocation>
</comment>
<dbReference type="GO" id="GO:0046872">
    <property type="term" value="F:metal ion binding"/>
    <property type="evidence" value="ECO:0007669"/>
    <property type="project" value="UniProtKB-KW"/>
</dbReference>
<proteinExistence type="inferred from homology"/>
<feature type="signal peptide" evidence="11">
    <location>
        <begin position="1"/>
        <end position="23"/>
    </location>
</feature>
<dbReference type="Gene3D" id="1.10.1130.10">
    <property type="entry name" value="Flavocytochrome C3, Chain A"/>
    <property type="match status" value="1"/>
</dbReference>
<reference evidence="12 13" key="1">
    <citation type="submission" date="2020-04" db="EMBL/GenBank/DDBJ databases">
        <title>Ferrimonas sp. S7 isolated from sea water.</title>
        <authorList>
            <person name="Bae S.S."/>
            <person name="Baek K."/>
        </authorList>
    </citation>
    <scope>NUCLEOTIDE SEQUENCE [LARGE SCALE GENOMIC DNA]</scope>
    <source>
        <strain evidence="12 13">S7</strain>
    </source>
</reference>
<evidence type="ECO:0000256" key="7">
    <source>
        <dbReference type="ARBA" id="ARBA00022837"/>
    </source>
</evidence>
<dbReference type="PANTHER" id="PTHR30633:SF0">
    <property type="entry name" value="CYTOCHROME C-552"/>
    <property type="match status" value="1"/>
</dbReference>
<evidence type="ECO:0000256" key="8">
    <source>
        <dbReference type="ARBA" id="ARBA00023002"/>
    </source>
</evidence>
<keyword evidence="7" id="KW-0106">Calcium</keyword>
<dbReference type="SUPFAM" id="SSF48695">
    <property type="entry name" value="Multiheme cytochromes"/>
    <property type="match status" value="1"/>
</dbReference>
<keyword evidence="8 12" id="KW-0560">Oxidoreductase</keyword>
<dbReference type="EC" id="1.7.2.2" evidence="3"/>
<keyword evidence="9" id="KW-0408">Iron</keyword>
<dbReference type="CDD" id="cd00548">
    <property type="entry name" value="NrfA-like"/>
    <property type="match status" value="1"/>
</dbReference>
<dbReference type="GO" id="GO:0020037">
    <property type="term" value="F:heme binding"/>
    <property type="evidence" value="ECO:0007669"/>
    <property type="project" value="TreeGrafter"/>
</dbReference>
<keyword evidence="6 11" id="KW-0732">Signal</keyword>
<dbReference type="InterPro" id="IPR003321">
    <property type="entry name" value="Cyt_c552"/>
</dbReference>
<dbReference type="EMBL" id="CP051180">
    <property type="protein sequence ID" value="QIZ78822.1"/>
    <property type="molecule type" value="Genomic_DNA"/>
</dbReference>
<keyword evidence="13" id="KW-1185">Reference proteome</keyword>
<comment type="catalytic activity">
    <reaction evidence="10">
        <text>6 Fe(III)-[cytochrome c] + NH4(+) + 2 H2O = 6 Fe(II)-[cytochrome c] + nitrite + 8 H(+)</text>
        <dbReference type="Rhea" id="RHEA:13089"/>
        <dbReference type="Rhea" id="RHEA-COMP:10350"/>
        <dbReference type="Rhea" id="RHEA-COMP:14399"/>
        <dbReference type="ChEBI" id="CHEBI:15377"/>
        <dbReference type="ChEBI" id="CHEBI:15378"/>
        <dbReference type="ChEBI" id="CHEBI:16301"/>
        <dbReference type="ChEBI" id="CHEBI:28938"/>
        <dbReference type="ChEBI" id="CHEBI:29033"/>
        <dbReference type="ChEBI" id="CHEBI:29034"/>
        <dbReference type="EC" id="1.7.2.2"/>
    </reaction>
</comment>
<evidence type="ECO:0000256" key="2">
    <source>
        <dbReference type="ARBA" id="ARBA00009288"/>
    </source>
</evidence>
<evidence type="ECO:0000256" key="5">
    <source>
        <dbReference type="ARBA" id="ARBA00022723"/>
    </source>
</evidence>
<evidence type="ECO:0000313" key="13">
    <source>
        <dbReference type="Proteomes" id="UP000501602"/>
    </source>
</evidence>
<evidence type="ECO:0000256" key="6">
    <source>
        <dbReference type="ARBA" id="ARBA00022729"/>
    </source>
</evidence>
<gene>
    <name evidence="12" type="primary">nrfA</name>
    <name evidence="12" type="ORF">HER31_05330</name>
</gene>
<dbReference type="GO" id="GO:0030288">
    <property type="term" value="C:outer membrane-bounded periplasmic space"/>
    <property type="evidence" value="ECO:0007669"/>
    <property type="project" value="TreeGrafter"/>
</dbReference>
<dbReference type="NCBIfam" id="NF008339">
    <property type="entry name" value="PRK11125.1"/>
    <property type="match status" value="1"/>
</dbReference>
<comment type="similarity">
    <text evidence="2">Belongs to the cytochrome c-552 family.</text>
</comment>
<organism evidence="12 13">
    <name type="scientific">Ferrimonas lipolytica</name>
    <dbReference type="NCBI Taxonomy" id="2724191"/>
    <lineage>
        <taxon>Bacteria</taxon>
        <taxon>Pseudomonadati</taxon>
        <taxon>Pseudomonadota</taxon>
        <taxon>Gammaproteobacteria</taxon>
        <taxon>Alteromonadales</taxon>
        <taxon>Ferrimonadaceae</taxon>
        <taxon>Ferrimonas</taxon>
    </lineage>
</organism>
<evidence type="ECO:0000256" key="10">
    <source>
        <dbReference type="ARBA" id="ARBA00049131"/>
    </source>
</evidence>
<evidence type="ECO:0000256" key="11">
    <source>
        <dbReference type="SAM" id="SignalP"/>
    </source>
</evidence>
<dbReference type="AlphaFoldDB" id="A0A6H1ULZ9"/>
<dbReference type="PANTHER" id="PTHR30633">
    <property type="entry name" value="CYTOCHROME C-552 RESPIRATORY NITRITE REDUCTASE"/>
    <property type="match status" value="1"/>
</dbReference>
<dbReference type="Gene3D" id="1.20.140.10">
    <property type="entry name" value="Butyryl-CoA Dehydrogenase, subunit A, domain 3"/>
    <property type="match status" value="1"/>
</dbReference>
<evidence type="ECO:0000256" key="3">
    <source>
        <dbReference type="ARBA" id="ARBA00011887"/>
    </source>
</evidence>
<accession>A0A6H1ULZ9</accession>
<dbReference type="InterPro" id="IPR036280">
    <property type="entry name" value="Multihaem_cyt_sf"/>
</dbReference>
<dbReference type="KEGG" id="fes:HER31_05330"/>
<dbReference type="Pfam" id="PF02335">
    <property type="entry name" value="Cytochrom_C552"/>
    <property type="match status" value="1"/>
</dbReference>
<keyword evidence="4" id="KW-0349">Heme</keyword>
<sequence>MMKTLNKIIISMAMASVATVAVAKVTEHDAVNENWKGQFPDQYNTWATTAETSEIVDLIEQDPNLAVMFAGYGFAKDYNKARGHYYALTDVIQTLRTGAPMGDTDGPMAAACWSCKAPDVPRMYDKVGEGTFNNNKWGKWGAEMNNSIGCADCHASGSPENIMSRPYAERAMEKVDLKFADQDADMQAAQTCGQCHVEYYFDKTDNINVRFPWENGFSGEGAEQYYDAIQFKDWTHKISKAPMLKAQHPEFETWATSAHAEMGVTCITCHMPKKTNDKGQEFSDHNVGNALDAFDNTCADCHDSKAEMEEVIAANKAEIDENKLAAEVIIVRAHYEAKAAWDAGATEAEMAKSLDLIRKAQWRWDFAIASHGIAVHNPAEGLRLLEAAQEIGKEAQQELAKVLTKHGVKQPVALPDLSTKEAAQKAVGLDKAAMDSAKAKFLKDVVDTQWKHDRK</sequence>
<feature type="chain" id="PRO_5026110533" description="nitrite reductase (cytochrome; ammonia-forming)" evidence="11">
    <location>
        <begin position="24"/>
        <end position="455"/>
    </location>
</feature>